<evidence type="ECO:0000256" key="2">
    <source>
        <dbReference type="PROSITE-ProRule" id="PRU00663"/>
    </source>
</evidence>
<name>A0AAV0G3F0_9ASTE</name>
<keyword evidence="6" id="KW-1185">Reference proteome</keyword>
<proteinExistence type="predicted"/>
<dbReference type="InterPro" id="IPR005512">
    <property type="entry name" value="PRONE_dom"/>
</dbReference>
<accession>A0AAV0G3F0</accession>
<dbReference type="FunFam" id="1.20.58.2010:FF:000003">
    <property type="entry name" value="Rop guanine nucleotide exchange factor 14"/>
    <property type="match status" value="1"/>
</dbReference>
<protein>
    <recommendedName>
        <fullName evidence="4">PRONE domain-containing protein</fullName>
    </recommendedName>
</protein>
<feature type="region of interest" description="Disordered" evidence="3">
    <location>
        <begin position="39"/>
        <end position="79"/>
    </location>
</feature>
<evidence type="ECO:0000256" key="1">
    <source>
        <dbReference type="ARBA" id="ARBA00022658"/>
    </source>
</evidence>
<dbReference type="InterPro" id="IPR038937">
    <property type="entry name" value="RopGEF"/>
</dbReference>
<feature type="compositionally biased region" description="Low complexity" evidence="3">
    <location>
        <begin position="66"/>
        <end position="79"/>
    </location>
</feature>
<feature type="domain" description="PRONE" evidence="4">
    <location>
        <begin position="118"/>
        <end position="486"/>
    </location>
</feature>
<gene>
    <name evidence="5" type="ORF">CEPIT_LOCUS39905</name>
</gene>
<keyword evidence="1 2" id="KW-0344">Guanine-nucleotide releasing factor</keyword>
<feature type="compositionally biased region" description="Low complexity" evidence="3">
    <location>
        <begin position="48"/>
        <end position="59"/>
    </location>
</feature>
<evidence type="ECO:0000313" key="6">
    <source>
        <dbReference type="Proteomes" id="UP001152523"/>
    </source>
</evidence>
<dbReference type="PANTHER" id="PTHR33101:SF2">
    <property type="entry name" value="ROP GUANINE NUCLEOTIDE EXCHANGE FACTOR 14"/>
    <property type="match status" value="1"/>
</dbReference>
<dbReference type="Pfam" id="PF03759">
    <property type="entry name" value="PRONE"/>
    <property type="match status" value="1"/>
</dbReference>
<comment type="caution">
    <text evidence="5">The sequence shown here is derived from an EMBL/GenBank/DDBJ whole genome shotgun (WGS) entry which is preliminary data.</text>
</comment>
<dbReference type="AlphaFoldDB" id="A0AAV0G3F0"/>
<reference evidence="5" key="1">
    <citation type="submission" date="2022-07" db="EMBL/GenBank/DDBJ databases">
        <authorList>
            <person name="Macas J."/>
            <person name="Novak P."/>
            <person name="Neumann P."/>
        </authorList>
    </citation>
    <scope>NUCLEOTIDE SEQUENCE</scope>
</reference>
<dbReference type="Proteomes" id="UP001152523">
    <property type="component" value="Unassembled WGS sequence"/>
</dbReference>
<evidence type="ECO:0000259" key="4">
    <source>
        <dbReference type="PROSITE" id="PS51334"/>
    </source>
</evidence>
<dbReference type="PROSITE" id="PS51334">
    <property type="entry name" value="PRONE"/>
    <property type="match status" value="1"/>
</dbReference>
<dbReference type="GO" id="GO:0005085">
    <property type="term" value="F:guanyl-nucleotide exchange factor activity"/>
    <property type="evidence" value="ECO:0007669"/>
    <property type="project" value="UniProtKB-UniRule"/>
</dbReference>
<evidence type="ECO:0000256" key="3">
    <source>
        <dbReference type="SAM" id="MobiDB-lite"/>
    </source>
</evidence>
<sequence length="565" mass="63294">MMRRRGLSCTPHKRMISIDFDEQNRVTTYDGLERCIKQSQSCDDGNESSASRSVTTDSSLFDDDASSSSSNTSSNNTAFQSSSLLTSSDWTAAIMKREPEMCEFSAIPSPQQPHTYAKEKVTECLVVVEAMKVKFSKLLLGEDMTGGSNGISTALALSNAILNLSTSVFGELRKLEPLSEEKKRIWQQEMEWFLSPTNYMVELVPSTQNGDNGCIYEIMTPKARPDVQMNLPALQKLDTMLIETLDSMVNMEFWYSEVGSSRAEGRSKRWWFPSPQVPKRGLCDGERKKLMDTGKLVNQILKASKAINENVLLEMTVPAFIRDAIPKSAKANLGEDLYQILTRERVGTFDDMVESLNLKTEHNALETINRLEAAILVWKEKMAEEAEGVPMFWSSFIKHPKTVEVVDVINVSLNHAEALLWKIRTRYPNLPHTFLDMMKIQYGKDIGHAILEAYSRVLGNLAYTILTRIGAILQEDILSNLNSPAKGLHLHGGATVGTNVRRHSLIDQMNKHAPFSSCGTNASDLEMEEEINSTRGLITSSTPSRTRVWCLSREVCRSKSTKNLP</sequence>
<dbReference type="Gene3D" id="1.20.58.2010">
    <property type="entry name" value="PRONE domain, subdomain 1"/>
    <property type="match status" value="2"/>
</dbReference>
<evidence type="ECO:0000313" key="5">
    <source>
        <dbReference type="EMBL" id="CAH9142447.1"/>
    </source>
</evidence>
<dbReference type="EMBL" id="CAMAPF010001041">
    <property type="protein sequence ID" value="CAH9142447.1"/>
    <property type="molecule type" value="Genomic_DNA"/>
</dbReference>
<dbReference type="PANTHER" id="PTHR33101">
    <property type="entry name" value="ROP GUANINE NUCLEOTIDE EXCHANGE FACTOR 1"/>
    <property type="match status" value="1"/>
</dbReference>
<organism evidence="5 6">
    <name type="scientific">Cuscuta epithymum</name>
    <dbReference type="NCBI Taxonomy" id="186058"/>
    <lineage>
        <taxon>Eukaryota</taxon>
        <taxon>Viridiplantae</taxon>
        <taxon>Streptophyta</taxon>
        <taxon>Embryophyta</taxon>
        <taxon>Tracheophyta</taxon>
        <taxon>Spermatophyta</taxon>
        <taxon>Magnoliopsida</taxon>
        <taxon>eudicotyledons</taxon>
        <taxon>Gunneridae</taxon>
        <taxon>Pentapetalae</taxon>
        <taxon>asterids</taxon>
        <taxon>lamiids</taxon>
        <taxon>Solanales</taxon>
        <taxon>Convolvulaceae</taxon>
        <taxon>Cuscuteae</taxon>
        <taxon>Cuscuta</taxon>
        <taxon>Cuscuta subgen. Cuscuta</taxon>
    </lineage>
</organism>